<organism evidence="2 3">
    <name type="scientific">Ophiocordyceps sinensis (strain Co18 / CGMCC 3.14243)</name>
    <name type="common">Yarsagumba caterpillar fungus</name>
    <name type="synonym">Hirsutella sinensis</name>
    <dbReference type="NCBI Taxonomy" id="911162"/>
    <lineage>
        <taxon>Eukaryota</taxon>
        <taxon>Fungi</taxon>
        <taxon>Dikarya</taxon>
        <taxon>Ascomycota</taxon>
        <taxon>Pezizomycotina</taxon>
        <taxon>Sordariomycetes</taxon>
        <taxon>Hypocreomycetidae</taxon>
        <taxon>Hypocreales</taxon>
        <taxon>Ophiocordycipitaceae</taxon>
        <taxon>Ophiocordyceps</taxon>
    </lineage>
</organism>
<feature type="region of interest" description="Disordered" evidence="1">
    <location>
        <begin position="56"/>
        <end position="111"/>
    </location>
</feature>
<dbReference type="Proteomes" id="UP000019374">
    <property type="component" value="Unassembled WGS sequence"/>
</dbReference>
<dbReference type="HOGENOM" id="CLU_1759354_0_0_1"/>
<feature type="compositionally biased region" description="Low complexity" evidence="1">
    <location>
        <begin position="89"/>
        <end position="111"/>
    </location>
</feature>
<evidence type="ECO:0000313" key="3">
    <source>
        <dbReference type="Proteomes" id="UP000019374"/>
    </source>
</evidence>
<feature type="region of interest" description="Disordered" evidence="1">
    <location>
        <begin position="127"/>
        <end position="148"/>
    </location>
</feature>
<evidence type="ECO:0000313" key="2">
    <source>
        <dbReference type="EMBL" id="EQL02243.1"/>
    </source>
</evidence>
<gene>
    <name evidence="2" type="ORF">OCS_02046</name>
</gene>
<dbReference type="OrthoDB" id="10266325at2759"/>
<sequence length="148" mass="16303">MSSKLMKLFRTFPKDIFRVNNGPHVQLREYVEGLRVYDIHVTHGMVKPLAPHAQVFEGQWAETPPSSTAHTSDEQPPSKHPMAPRCVQTRPTSNASSAAPSKAPTSSCTPSRQVWAGRLFAIPSVSRKTAADAEPRRNPFARRLGSCA</sequence>
<dbReference type="AlphaFoldDB" id="T5AK99"/>
<name>T5AK99_OPHSC</name>
<protein>
    <submittedName>
        <fullName evidence="2">Uncharacterized protein</fullName>
    </submittedName>
</protein>
<evidence type="ECO:0000256" key="1">
    <source>
        <dbReference type="SAM" id="MobiDB-lite"/>
    </source>
</evidence>
<proteinExistence type="predicted"/>
<accession>T5AK99</accession>
<dbReference type="EMBL" id="KE652334">
    <property type="protein sequence ID" value="EQL02243.1"/>
    <property type="molecule type" value="Genomic_DNA"/>
</dbReference>
<reference evidence="2 3" key="1">
    <citation type="journal article" date="2013" name="Chin. Sci. Bull.">
        <title>Genome survey uncovers the secrets of sex and lifestyle in caterpillar fungus.</title>
        <authorList>
            <person name="Hu X."/>
            <person name="Zhang Y."/>
            <person name="Xiao G."/>
            <person name="Zheng P."/>
            <person name="Xia Y."/>
            <person name="Zhang X."/>
            <person name="St Leger R.J."/>
            <person name="Liu X."/>
            <person name="Wang C."/>
        </authorList>
    </citation>
    <scope>NUCLEOTIDE SEQUENCE [LARGE SCALE GENOMIC DNA]</scope>
    <source>
        <strain evidence="3">Co18 / CGMCC 3.14243</strain>
        <tissue evidence="2">Fruit-body</tissue>
    </source>
</reference>